<reference evidence="15" key="1">
    <citation type="journal article" date="2014" name="Int. J. Syst. Evol. Microbiol.">
        <title>Complete genome sequence of Corynebacterium casei LMG S-19264T (=DSM 44701T), isolated from a smear-ripened cheese.</title>
        <authorList>
            <consortium name="US DOE Joint Genome Institute (JGI-PGF)"/>
            <person name="Walter F."/>
            <person name="Albersmeier A."/>
            <person name="Kalinowski J."/>
            <person name="Ruckert C."/>
        </authorList>
    </citation>
    <scope>NUCLEOTIDE SEQUENCE</scope>
    <source>
        <strain evidence="15">CGMCC 4.7299</strain>
    </source>
</reference>
<dbReference type="Gene3D" id="3.30.499.10">
    <property type="entry name" value="Aconitase, domain 3"/>
    <property type="match status" value="2"/>
</dbReference>
<feature type="binding site" evidence="12">
    <location>
        <position position="427"/>
    </location>
    <ligand>
        <name>[4Fe-4S] cluster</name>
        <dbReference type="ChEBI" id="CHEBI:49883"/>
    </ligand>
</feature>
<comment type="caution">
    <text evidence="15">The sequence shown here is derived from an EMBL/GenBank/DDBJ whole genome shotgun (WGS) entry which is preliminary data.</text>
</comment>
<accession>A0A8J3FQX9</accession>
<evidence type="ECO:0000313" key="15">
    <source>
        <dbReference type="EMBL" id="GGL11002.1"/>
    </source>
</evidence>
<evidence type="ECO:0000256" key="13">
    <source>
        <dbReference type="SAM" id="MobiDB-lite"/>
    </source>
</evidence>
<gene>
    <name evidence="12 15" type="primary">leuC</name>
    <name evidence="15" type="ORF">GCM10012284_52140</name>
</gene>
<comment type="cofactor">
    <cofactor evidence="12">
        <name>[4Fe-4S] cluster</name>
        <dbReference type="ChEBI" id="CHEBI:49883"/>
    </cofactor>
    <text evidence="12">Binds 1 [4Fe-4S] cluster per subunit.</text>
</comment>
<keyword evidence="4 12" id="KW-0432">Leucine biosynthesis</keyword>
<comment type="pathway">
    <text evidence="3 12">Amino-acid biosynthesis; L-leucine biosynthesis; L-leucine from 3-methyl-2-oxobutanoate: step 2/4.</text>
</comment>
<dbReference type="GO" id="GO:0003861">
    <property type="term" value="F:3-isopropylmalate dehydratase activity"/>
    <property type="evidence" value="ECO:0007669"/>
    <property type="project" value="UniProtKB-UniRule"/>
</dbReference>
<dbReference type="HAMAP" id="MF_01026">
    <property type="entry name" value="LeuC_type1"/>
    <property type="match status" value="1"/>
</dbReference>
<sequence length="482" mass="51323">MVGVTSTTPRTLAEKVWDDHVVRSAEGEPDLLYIDLHLLHEVTSPQAFDGLRMAGRGVRRVDLTLATEDHNTPTGYADPAFHNRRGDLFTIADSTSRTQIETLRKNCAEFGVPIRPLGNDQQGIVHVIGPQLGLTQPGMTVVCGDSHTATHGAFGALAFGIGTSEVEHVLATQTLPQSRPRTMAVTVTGELRPGVTAKDLILALIAQVGTGGGVGHIVEYRGEAIRKLSMEGRMTICNMSIEWGAKAGMIAPDETTFAYLRGREHAPEGEAWDAAVAHWKTLPTDDGARYDTEVILDASAISPFVTWGTNPGQGAPLDGVVPHPADFTDEVDRNAAQRALDYMGLQGGTPLKEVPVDVVFVGSCTNGRLEDLRAAADVIRGRRVRDGVRMMVVPGSADVRTRAEAEGLDKVFLDAGAEWRFAGCSMCLGMNPDTLDPGQRAASTSNRNFEGRQGRGGRTHLVSPQVAAATAVAGTLAGPADL</sequence>
<comment type="function">
    <text evidence="2 12">Catalyzes the isomerization between 2-isopropylmalate and 3-isopropylmalate, via the formation of 2-isopropylmaleate.</text>
</comment>
<proteinExistence type="inferred from homology"/>
<dbReference type="GO" id="GO:0051539">
    <property type="term" value="F:4 iron, 4 sulfur cluster binding"/>
    <property type="evidence" value="ECO:0007669"/>
    <property type="project" value="UniProtKB-KW"/>
</dbReference>
<dbReference type="SUPFAM" id="SSF53732">
    <property type="entry name" value="Aconitase iron-sulfur domain"/>
    <property type="match status" value="1"/>
</dbReference>
<dbReference type="PROSITE" id="PS00450">
    <property type="entry name" value="ACONITASE_1"/>
    <property type="match status" value="1"/>
</dbReference>
<dbReference type="GO" id="GO:0046872">
    <property type="term" value="F:metal ion binding"/>
    <property type="evidence" value="ECO:0007669"/>
    <property type="project" value="UniProtKB-KW"/>
</dbReference>
<evidence type="ECO:0000256" key="9">
    <source>
        <dbReference type="ARBA" id="ARBA00023014"/>
    </source>
</evidence>
<dbReference type="FunFam" id="3.30.499.10:FF:000007">
    <property type="entry name" value="3-isopropylmalate dehydratase large subunit"/>
    <property type="match status" value="1"/>
</dbReference>
<evidence type="ECO:0000256" key="12">
    <source>
        <dbReference type="HAMAP-Rule" id="MF_01026"/>
    </source>
</evidence>
<comment type="catalytic activity">
    <reaction evidence="1 12">
        <text>(2R,3S)-3-isopropylmalate = (2S)-2-isopropylmalate</text>
        <dbReference type="Rhea" id="RHEA:32287"/>
        <dbReference type="ChEBI" id="CHEBI:1178"/>
        <dbReference type="ChEBI" id="CHEBI:35121"/>
        <dbReference type="EC" id="4.2.1.33"/>
    </reaction>
</comment>
<protein>
    <recommendedName>
        <fullName evidence="12">3-isopropylmalate dehydratase large subunit</fullName>
        <ecNumber evidence="12">4.2.1.33</ecNumber>
    </recommendedName>
    <alternativeName>
        <fullName evidence="12">Alpha-IPM isomerase</fullName>
        <shortName evidence="12">IPMI</shortName>
    </alternativeName>
    <alternativeName>
        <fullName evidence="12">Isopropylmalate isomerase</fullName>
    </alternativeName>
</protein>
<organism evidence="15 16">
    <name type="scientific">Mangrovihabitans endophyticus</name>
    <dbReference type="NCBI Taxonomy" id="1751298"/>
    <lineage>
        <taxon>Bacteria</taxon>
        <taxon>Bacillati</taxon>
        <taxon>Actinomycetota</taxon>
        <taxon>Actinomycetes</taxon>
        <taxon>Micromonosporales</taxon>
        <taxon>Micromonosporaceae</taxon>
        <taxon>Mangrovihabitans</taxon>
    </lineage>
</organism>
<dbReference type="InterPro" id="IPR033941">
    <property type="entry name" value="IPMI_cat"/>
</dbReference>
<dbReference type="PANTHER" id="PTHR43822:SF9">
    <property type="entry name" value="3-ISOPROPYLMALATE DEHYDRATASE"/>
    <property type="match status" value="1"/>
</dbReference>
<dbReference type="NCBIfam" id="NF009116">
    <property type="entry name" value="PRK12466.1"/>
    <property type="match status" value="1"/>
</dbReference>
<dbReference type="EC" id="4.2.1.33" evidence="12"/>
<evidence type="ECO:0000256" key="11">
    <source>
        <dbReference type="ARBA" id="ARBA00023304"/>
    </source>
</evidence>
<evidence type="ECO:0000259" key="14">
    <source>
        <dbReference type="Pfam" id="PF00330"/>
    </source>
</evidence>
<keyword evidence="8 12" id="KW-0408">Iron</keyword>
<feature type="region of interest" description="Disordered" evidence="13">
    <location>
        <begin position="437"/>
        <end position="460"/>
    </location>
</feature>
<dbReference type="InterPro" id="IPR015931">
    <property type="entry name" value="Acnase/IPM_dHydase_lsu_aba_1/3"/>
</dbReference>
<keyword evidence="10 12" id="KW-0456">Lyase</keyword>
<dbReference type="EMBL" id="BMMX01000035">
    <property type="protein sequence ID" value="GGL11002.1"/>
    <property type="molecule type" value="Genomic_DNA"/>
</dbReference>
<name>A0A8J3FQX9_9ACTN</name>
<dbReference type="Pfam" id="PF00330">
    <property type="entry name" value="Aconitase"/>
    <property type="match status" value="1"/>
</dbReference>
<evidence type="ECO:0000256" key="2">
    <source>
        <dbReference type="ARBA" id="ARBA00002695"/>
    </source>
</evidence>
<dbReference type="InterPro" id="IPR018136">
    <property type="entry name" value="Aconitase_4Fe-4S_BS"/>
</dbReference>
<dbReference type="PRINTS" id="PR00415">
    <property type="entry name" value="ACONITASE"/>
</dbReference>
<evidence type="ECO:0000256" key="4">
    <source>
        <dbReference type="ARBA" id="ARBA00022430"/>
    </source>
</evidence>
<dbReference type="PANTHER" id="PTHR43822">
    <property type="entry name" value="HOMOACONITASE, MITOCHONDRIAL-RELATED"/>
    <property type="match status" value="1"/>
</dbReference>
<keyword evidence="7 12" id="KW-0479">Metal-binding</keyword>
<reference evidence="15" key="2">
    <citation type="submission" date="2020-09" db="EMBL/GenBank/DDBJ databases">
        <authorList>
            <person name="Sun Q."/>
            <person name="Zhou Y."/>
        </authorList>
    </citation>
    <scope>NUCLEOTIDE SEQUENCE</scope>
    <source>
        <strain evidence="15">CGMCC 4.7299</strain>
    </source>
</reference>
<feature type="binding site" evidence="12">
    <location>
        <position position="424"/>
    </location>
    <ligand>
        <name>[4Fe-4S] cluster</name>
        <dbReference type="ChEBI" id="CHEBI:49883"/>
    </ligand>
</feature>
<dbReference type="InterPro" id="IPR036008">
    <property type="entry name" value="Aconitase_4Fe-4S_dom"/>
</dbReference>
<dbReference type="InterPro" id="IPR001030">
    <property type="entry name" value="Acoase/IPM_deHydtase_lsu_aba"/>
</dbReference>
<keyword evidence="9 12" id="KW-0411">Iron-sulfur</keyword>
<feature type="binding site" evidence="12">
    <location>
        <position position="364"/>
    </location>
    <ligand>
        <name>[4Fe-4S] cluster</name>
        <dbReference type="ChEBI" id="CHEBI:49883"/>
    </ligand>
</feature>
<evidence type="ECO:0000256" key="6">
    <source>
        <dbReference type="ARBA" id="ARBA00022605"/>
    </source>
</evidence>
<dbReference type="InterPro" id="IPR004430">
    <property type="entry name" value="3-IsopropMal_deHydase_lsu"/>
</dbReference>
<dbReference type="GO" id="GO:0009098">
    <property type="term" value="P:L-leucine biosynthetic process"/>
    <property type="evidence" value="ECO:0007669"/>
    <property type="project" value="UniProtKB-UniRule"/>
</dbReference>
<dbReference type="CDD" id="cd01583">
    <property type="entry name" value="IPMI"/>
    <property type="match status" value="1"/>
</dbReference>
<evidence type="ECO:0000256" key="3">
    <source>
        <dbReference type="ARBA" id="ARBA00004729"/>
    </source>
</evidence>
<dbReference type="Proteomes" id="UP000656042">
    <property type="component" value="Unassembled WGS sequence"/>
</dbReference>
<evidence type="ECO:0000256" key="10">
    <source>
        <dbReference type="ARBA" id="ARBA00023239"/>
    </source>
</evidence>
<dbReference type="NCBIfam" id="TIGR00170">
    <property type="entry name" value="leuC"/>
    <property type="match status" value="1"/>
</dbReference>
<evidence type="ECO:0000256" key="8">
    <source>
        <dbReference type="ARBA" id="ARBA00023004"/>
    </source>
</evidence>
<dbReference type="RefSeq" id="WP_189081954.1">
    <property type="nucleotide sequence ID" value="NZ_BMMX01000035.1"/>
</dbReference>
<feature type="domain" description="Aconitase/3-isopropylmalate dehydratase large subunit alpha/beta/alpha" evidence="14">
    <location>
        <begin position="14"/>
        <end position="474"/>
    </location>
</feature>
<evidence type="ECO:0000313" key="16">
    <source>
        <dbReference type="Proteomes" id="UP000656042"/>
    </source>
</evidence>
<evidence type="ECO:0000256" key="5">
    <source>
        <dbReference type="ARBA" id="ARBA00022485"/>
    </source>
</evidence>
<dbReference type="NCBIfam" id="NF004016">
    <property type="entry name" value="PRK05478.1"/>
    <property type="match status" value="1"/>
</dbReference>
<dbReference type="UniPathway" id="UPA00946"/>
<dbReference type="AlphaFoldDB" id="A0A8J3FQX9"/>
<keyword evidence="5 12" id="KW-0004">4Fe-4S</keyword>
<keyword evidence="6 12" id="KW-0028">Amino-acid biosynthesis</keyword>
<dbReference type="UniPathway" id="UPA00048">
    <property type="reaction ID" value="UER00071"/>
</dbReference>
<dbReference type="PROSITE" id="PS01244">
    <property type="entry name" value="ACONITASE_2"/>
    <property type="match status" value="1"/>
</dbReference>
<comment type="similarity">
    <text evidence="12">Belongs to the aconitase/IPM isomerase family. LeuC type 1 subfamily.</text>
</comment>
<keyword evidence="11 12" id="KW-0100">Branched-chain amino acid biosynthesis</keyword>
<dbReference type="InterPro" id="IPR050067">
    <property type="entry name" value="IPM_dehydratase_rel_enz"/>
</dbReference>
<keyword evidence="16" id="KW-1185">Reference proteome</keyword>
<evidence type="ECO:0000256" key="1">
    <source>
        <dbReference type="ARBA" id="ARBA00000491"/>
    </source>
</evidence>
<evidence type="ECO:0000256" key="7">
    <source>
        <dbReference type="ARBA" id="ARBA00022723"/>
    </source>
</evidence>
<comment type="subunit">
    <text evidence="12">Heterodimer of LeuC and LeuD.</text>
</comment>